<evidence type="ECO:0000313" key="2">
    <source>
        <dbReference type="EMBL" id="ABB75226.1"/>
    </source>
</evidence>
<reference evidence="3 5" key="4">
    <citation type="submission" date="2016-10" db="EMBL/GenBank/DDBJ databases">
        <authorList>
            <person name="de Groot N.N."/>
        </authorList>
    </citation>
    <scope>NUCLEOTIDE SEQUENCE [LARGE SCALE GENOMIC DNA]</scope>
    <source>
        <strain evidence="3 5">Nl13</strain>
    </source>
</reference>
<dbReference type="HOGENOM" id="CLU_1569077_0_0_4"/>
<proteinExistence type="predicted"/>
<gene>
    <name evidence="2" type="ordered locus">Nmul_A1931</name>
    <name evidence="3" type="ORF">SAMN05216403_10488</name>
</gene>
<feature type="region of interest" description="Disordered" evidence="1">
    <location>
        <begin position="85"/>
        <end position="121"/>
    </location>
</feature>
<evidence type="ECO:0000313" key="4">
    <source>
        <dbReference type="Proteomes" id="UP000002718"/>
    </source>
</evidence>
<name>Q2Y7P5_NITMU</name>
<evidence type="ECO:0000256" key="1">
    <source>
        <dbReference type="SAM" id="MobiDB-lite"/>
    </source>
</evidence>
<accession>Q2Y7P5</accession>
<dbReference type="EMBL" id="CP000103">
    <property type="protein sequence ID" value="ABB75226.1"/>
    <property type="molecule type" value="Genomic_DNA"/>
</dbReference>
<reference evidence="2 4" key="3">
    <citation type="journal article" date="2008" name="Appl. Environ. Microbiol.">
        <title>Complete genome sequence of Nitrosospira multiformis, an ammonia-oxidizing bacterium from the soil environment.</title>
        <authorList>
            <person name="Norton J.M."/>
            <person name="Klotz M.G."/>
            <person name="Stein L.Y."/>
            <person name="Arp D.J."/>
            <person name="Bottomley P.J."/>
            <person name="Chain P.S."/>
            <person name="Hauser L.J."/>
            <person name="Land M.L."/>
            <person name="Larimer F.W."/>
            <person name="Shin M.W."/>
            <person name="Starkenburg S.R."/>
        </authorList>
    </citation>
    <scope>NUCLEOTIDE SEQUENCE [LARGE SCALE GENOMIC DNA]</scope>
    <source>
        <strain evidence="2">ATCC 25196</strain>
        <strain evidence="4">ATCC 25196 / NCIMB 11849 / C 71</strain>
    </source>
</reference>
<dbReference type="Proteomes" id="UP000002718">
    <property type="component" value="Chromosome"/>
</dbReference>
<organism evidence="2 4">
    <name type="scientific">Nitrosospira multiformis (strain ATCC 25196 / NCIMB 11849 / C 71)</name>
    <dbReference type="NCBI Taxonomy" id="323848"/>
    <lineage>
        <taxon>Bacteria</taxon>
        <taxon>Pseudomonadati</taxon>
        <taxon>Pseudomonadota</taxon>
        <taxon>Betaproteobacteria</taxon>
        <taxon>Nitrosomonadales</taxon>
        <taxon>Nitrosomonadaceae</taxon>
        <taxon>Nitrosospira</taxon>
    </lineage>
</organism>
<sequence length="170" mass="19340">MENDANLKKKISFEKEQDSNVSNLSDEEFHQSCQILTKVLATLPPKRQRELFGLLQILAEDGTSQKQQSSVRPLAEKIVATVCRDDHSSRPLPYHPERRISDRRRSDRRQSDQGKRLCNAGTPWTSEDIQILEIMAKQGIPHRRIALKLGRTSTAVEAKARTLNVPLSDE</sequence>
<reference evidence="4" key="1">
    <citation type="submission" date="2005-08" db="EMBL/GenBank/DDBJ databases">
        <title>Complete sequence of chromosome 1 of Nitrosospira multiformis ATCC 25196.</title>
        <authorList>
            <person name="Copeland A."/>
            <person name="Lucas S."/>
            <person name="Lapidus A."/>
            <person name="Barry K."/>
            <person name="Detter J.C."/>
            <person name="Glavina T."/>
            <person name="Hammon N."/>
            <person name="Israni S."/>
            <person name="Pitluck S."/>
            <person name="Chain P."/>
            <person name="Malfatti S."/>
            <person name="Shin M."/>
            <person name="Vergez L."/>
            <person name="Schmutz J."/>
            <person name="Larimer F."/>
            <person name="Land M."/>
            <person name="Hauser L."/>
            <person name="Kyrpides N."/>
            <person name="Lykidis A."/>
            <person name="Richardson P."/>
        </authorList>
    </citation>
    <scope>NUCLEOTIDE SEQUENCE [LARGE SCALE GENOMIC DNA]</scope>
    <source>
        <strain evidence="4">ATCC 25196 / NCIMB 11849 / C 71</strain>
    </source>
</reference>
<evidence type="ECO:0008006" key="6">
    <source>
        <dbReference type="Google" id="ProtNLM"/>
    </source>
</evidence>
<evidence type="ECO:0000313" key="5">
    <source>
        <dbReference type="Proteomes" id="UP000236751"/>
    </source>
</evidence>
<feature type="compositionally biased region" description="Basic and acidic residues" evidence="1">
    <location>
        <begin position="85"/>
        <end position="115"/>
    </location>
</feature>
<dbReference type="Proteomes" id="UP000236751">
    <property type="component" value="Unassembled WGS sequence"/>
</dbReference>
<dbReference type="AlphaFoldDB" id="Q2Y7P5"/>
<evidence type="ECO:0000313" key="3">
    <source>
        <dbReference type="EMBL" id="SEF60123.1"/>
    </source>
</evidence>
<protein>
    <recommendedName>
        <fullName evidence="6">Homeodomain-like domain-containing protein</fullName>
    </recommendedName>
</protein>
<reference evidence="2" key="2">
    <citation type="submission" date="2005-08" db="EMBL/GenBank/DDBJ databases">
        <title>Complete sequence of Chromosome 1 of Nitrosospira multiformis ATCC 25196.</title>
        <authorList>
            <consortium name="US DOE Joint Genome Institute"/>
            <person name="Copeland A."/>
            <person name="Lucas S."/>
            <person name="Lapidus A."/>
            <person name="Barry K."/>
            <person name="Detter J.C."/>
            <person name="Glavina T."/>
            <person name="Hammon N."/>
            <person name="Israni S."/>
            <person name="Pitluck S."/>
            <person name="Chain P."/>
            <person name="Malfatti S."/>
            <person name="Shin M."/>
            <person name="Vergez L."/>
            <person name="Schmutz J."/>
            <person name="Larimer F."/>
            <person name="Land M."/>
            <person name="Hauser L."/>
            <person name="Kyrpides N."/>
            <person name="Lykidis A."/>
            <person name="Richardson P."/>
        </authorList>
    </citation>
    <scope>NUCLEOTIDE SEQUENCE</scope>
    <source>
        <strain evidence="2">ATCC 25196</strain>
    </source>
</reference>
<dbReference type="KEGG" id="nmu:Nmul_A1931"/>
<dbReference type="EMBL" id="FNVK01000004">
    <property type="protein sequence ID" value="SEF60123.1"/>
    <property type="molecule type" value="Genomic_DNA"/>
</dbReference>
<keyword evidence="4" id="KW-1185">Reference proteome</keyword>